<proteinExistence type="predicted"/>
<accession>A0A3A1R7C3</accession>
<keyword evidence="1" id="KW-1133">Transmembrane helix</keyword>
<keyword evidence="1" id="KW-0812">Transmembrane</keyword>
<dbReference type="EMBL" id="QXIR01000004">
    <property type="protein sequence ID" value="RIW37411.1"/>
    <property type="molecule type" value="Genomic_DNA"/>
</dbReference>
<feature type="transmembrane region" description="Helical" evidence="1">
    <location>
        <begin position="35"/>
        <end position="60"/>
    </location>
</feature>
<feature type="transmembrane region" description="Helical" evidence="1">
    <location>
        <begin position="72"/>
        <end position="95"/>
    </location>
</feature>
<name>A0A3A1R7C3_9BACI</name>
<dbReference type="OrthoDB" id="2974139at2"/>
<organism evidence="2 3">
    <name type="scientific">Bacillus salacetis</name>
    <dbReference type="NCBI Taxonomy" id="2315464"/>
    <lineage>
        <taxon>Bacteria</taxon>
        <taxon>Bacillati</taxon>
        <taxon>Bacillota</taxon>
        <taxon>Bacilli</taxon>
        <taxon>Bacillales</taxon>
        <taxon>Bacillaceae</taxon>
        <taxon>Bacillus</taxon>
    </lineage>
</organism>
<keyword evidence="1" id="KW-0472">Membrane</keyword>
<reference evidence="2 3" key="1">
    <citation type="submission" date="2018-09" db="EMBL/GenBank/DDBJ databases">
        <title>Bacillus saliacetes sp. nov., isolated from Thai shrimp paste (Ka-pi).</title>
        <authorList>
            <person name="Daroonpunt R."/>
            <person name="Tanasupawat S."/>
            <person name="Yiamsombut S."/>
        </authorList>
    </citation>
    <scope>NUCLEOTIDE SEQUENCE [LARGE SCALE GENOMIC DNA]</scope>
    <source>
        <strain evidence="2 3">SKP7-4</strain>
    </source>
</reference>
<dbReference type="AlphaFoldDB" id="A0A3A1R7C3"/>
<evidence type="ECO:0000313" key="2">
    <source>
        <dbReference type="EMBL" id="RIW37411.1"/>
    </source>
</evidence>
<keyword evidence="3" id="KW-1185">Reference proteome</keyword>
<sequence>MKEKFSKSSAISSVICALTLFLSYELAPDNPEGTIVIMLQVLFFTSIITGILSLIFSIMAHKRKESGFLKNIAPLILIMILLIIALSIAGIIVSFM</sequence>
<dbReference type="Proteomes" id="UP000265801">
    <property type="component" value="Unassembled WGS sequence"/>
</dbReference>
<gene>
    <name evidence="2" type="ORF">D3H55_05085</name>
</gene>
<protein>
    <submittedName>
        <fullName evidence="2">Uncharacterized protein</fullName>
    </submittedName>
</protein>
<dbReference type="RefSeq" id="WP_119545830.1">
    <property type="nucleotide sequence ID" value="NZ_QXIR01000004.1"/>
</dbReference>
<evidence type="ECO:0000256" key="1">
    <source>
        <dbReference type="SAM" id="Phobius"/>
    </source>
</evidence>
<evidence type="ECO:0000313" key="3">
    <source>
        <dbReference type="Proteomes" id="UP000265801"/>
    </source>
</evidence>
<comment type="caution">
    <text evidence="2">The sequence shown here is derived from an EMBL/GenBank/DDBJ whole genome shotgun (WGS) entry which is preliminary data.</text>
</comment>